<sequence length="100" mass="11703">MEEYLETRGIEALARPQSDDETKYEIVLRGTRKASIEALRALSDADIIECGHEITHYESVDDDRYFDSYGNLQERSNPDIEVCDICGKYYNPQDEEWQYL</sequence>
<dbReference type="EMBL" id="BK015910">
    <property type="protein sequence ID" value="DAF84837.1"/>
    <property type="molecule type" value="Genomic_DNA"/>
</dbReference>
<evidence type="ECO:0000313" key="1">
    <source>
        <dbReference type="EMBL" id="DAF84837.1"/>
    </source>
</evidence>
<reference evidence="1" key="1">
    <citation type="journal article" date="2021" name="Proc. Natl. Acad. Sci. U.S.A.">
        <title>A Catalog of Tens of Thousands of Viruses from Human Metagenomes Reveals Hidden Associations with Chronic Diseases.</title>
        <authorList>
            <person name="Tisza M.J."/>
            <person name="Buck C.B."/>
        </authorList>
    </citation>
    <scope>NUCLEOTIDE SEQUENCE</scope>
    <source>
        <strain evidence="1">Ct1SN28</strain>
    </source>
</reference>
<proteinExistence type="predicted"/>
<accession>A0A8S5TRL6</accession>
<name>A0A8S5TRL6_9CAUD</name>
<protein>
    <submittedName>
        <fullName evidence="1">33 kDa chaperonin</fullName>
    </submittedName>
</protein>
<organism evidence="1">
    <name type="scientific">Siphoviridae sp. ct1SN28</name>
    <dbReference type="NCBI Taxonomy" id="2825308"/>
    <lineage>
        <taxon>Viruses</taxon>
        <taxon>Duplodnaviria</taxon>
        <taxon>Heunggongvirae</taxon>
        <taxon>Uroviricota</taxon>
        <taxon>Caudoviricetes</taxon>
    </lineage>
</organism>